<dbReference type="GO" id="GO:0005829">
    <property type="term" value="C:cytosol"/>
    <property type="evidence" value="ECO:0007669"/>
    <property type="project" value="TreeGrafter"/>
</dbReference>
<protein>
    <recommendedName>
        <fullName evidence="7">Thioredoxin</fullName>
    </recommendedName>
</protein>
<evidence type="ECO:0000256" key="4">
    <source>
        <dbReference type="ARBA" id="ARBA00022982"/>
    </source>
</evidence>
<proteinExistence type="inferred from homology"/>
<dbReference type="Pfam" id="PF00085">
    <property type="entry name" value="Thioredoxin"/>
    <property type="match status" value="1"/>
</dbReference>
<dbReference type="EMBL" id="LLZS01000001">
    <property type="protein sequence ID" value="KUR73763.1"/>
    <property type="molecule type" value="Genomic_DNA"/>
</dbReference>
<keyword evidence="4" id="KW-0249">Electron transport</keyword>
<keyword evidence="3" id="KW-0479">Metal-binding</keyword>
<keyword evidence="10" id="KW-1185">Reference proteome</keyword>
<dbReference type="InterPro" id="IPR017937">
    <property type="entry name" value="Thioredoxin_CS"/>
</dbReference>
<evidence type="ECO:0000313" key="10">
    <source>
        <dbReference type="Proteomes" id="UP000058012"/>
    </source>
</evidence>
<dbReference type="PANTHER" id="PTHR45663">
    <property type="entry name" value="GEO12009P1"/>
    <property type="match status" value="1"/>
</dbReference>
<dbReference type="InterPro" id="IPR049299">
    <property type="entry name" value="Thio2_N"/>
</dbReference>
<dbReference type="STRING" id="1117702.AQZ52_00135"/>
<name>A0A117UZK7_9SPHN</name>
<dbReference type="NCBIfam" id="NF008229">
    <property type="entry name" value="PRK10996.1"/>
    <property type="match status" value="1"/>
</dbReference>
<dbReference type="PRINTS" id="PR00421">
    <property type="entry name" value="THIOREDOXIN"/>
</dbReference>
<organism evidence="9 10">
    <name type="scientific">Novosphingobium fuchskuhlense</name>
    <dbReference type="NCBI Taxonomy" id="1117702"/>
    <lineage>
        <taxon>Bacteria</taxon>
        <taxon>Pseudomonadati</taxon>
        <taxon>Pseudomonadota</taxon>
        <taxon>Alphaproteobacteria</taxon>
        <taxon>Sphingomonadales</taxon>
        <taxon>Sphingomonadaceae</taxon>
        <taxon>Novosphingobium</taxon>
    </lineage>
</organism>
<dbReference type="Gene3D" id="3.40.30.10">
    <property type="entry name" value="Glutaredoxin"/>
    <property type="match status" value="1"/>
</dbReference>
<dbReference type="PROSITE" id="PS00194">
    <property type="entry name" value="THIOREDOXIN_1"/>
    <property type="match status" value="1"/>
</dbReference>
<evidence type="ECO:0000259" key="8">
    <source>
        <dbReference type="PROSITE" id="PS51352"/>
    </source>
</evidence>
<keyword evidence="2" id="KW-0813">Transport</keyword>
<evidence type="ECO:0000256" key="6">
    <source>
        <dbReference type="ARBA" id="ARBA00023284"/>
    </source>
</evidence>
<accession>A0A117UZK7</accession>
<dbReference type="InterPro" id="IPR005746">
    <property type="entry name" value="Thioredoxin"/>
</dbReference>
<dbReference type="Pfam" id="PF21352">
    <property type="entry name" value="Zn_ribbon_Thio2"/>
    <property type="match status" value="1"/>
</dbReference>
<dbReference type="OrthoDB" id="9790390at2"/>
<evidence type="ECO:0000256" key="5">
    <source>
        <dbReference type="ARBA" id="ARBA00023157"/>
    </source>
</evidence>
<dbReference type="GO" id="GO:0046872">
    <property type="term" value="F:metal ion binding"/>
    <property type="evidence" value="ECO:0007669"/>
    <property type="project" value="UniProtKB-KW"/>
</dbReference>
<evidence type="ECO:0000313" key="9">
    <source>
        <dbReference type="EMBL" id="KUR73763.1"/>
    </source>
</evidence>
<keyword evidence="6" id="KW-0676">Redox-active center</keyword>
<dbReference type="InterPro" id="IPR013766">
    <property type="entry name" value="Thioredoxin_domain"/>
</dbReference>
<dbReference type="SUPFAM" id="SSF52833">
    <property type="entry name" value="Thioredoxin-like"/>
    <property type="match status" value="1"/>
</dbReference>
<dbReference type="Gene3D" id="2.30.30.380">
    <property type="entry name" value="Zn-finger domain of Sec23/24"/>
    <property type="match status" value="1"/>
</dbReference>
<dbReference type="NCBIfam" id="TIGR01068">
    <property type="entry name" value="thioredoxin"/>
    <property type="match status" value="1"/>
</dbReference>
<sequence>MIDPAIILCPSCATANRVPSTRLEQHPECGRCGKMLFQGAPIAVSGVTFNRHVKTGTLPVLADFWASWCGPCKAMAPAFAASAGTLEPKVRLLKIDTEAEQAAAAQFAIRSIPTLILFVGGREIARSAGALDQRAIVAWTQQHLTGK</sequence>
<keyword evidence="5" id="KW-1015">Disulfide bond</keyword>
<evidence type="ECO:0000256" key="7">
    <source>
        <dbReference type="NCBIfam" id="TIGR01068"/>
    </source>
</evidence>
<dbReference type="PANTHER" id="PTHR45663:SF11">
    <property type="entry name" value="GEO12009P1"/>
    <property type="match status" value="1"/>
</dbReference>
<dbReference type="CDD" id="cd02947">
    <property type="entry name" value="TRX_family"/>
    <property type="match status" value="1"/>
</dbReference>
<evidence type="ECO:0000256" key="1">
    <source>
        <dbReference type="ARBA" id="ARBA00008987"/>
    </source>
</evidence>
<dbReference type="GO" id="GO:0015035">
    <property type="term" value="F:protein-disulfide reductase activity"/>
    <property type="evidence" value="ECO:0007669"/>
    <property type="project" value="UniProtKB-UniRule"/>
</dbReference>
<gene>
    <name evidence="9" type="ORF">AQZ52_00135</name>
</gene>
<dbReference type="AlphaFoldDB" id="A0A117UZK7"/>
<dbReference type="Proteomes" id="UP000058012">
    <property type="component" value="Unassembled WGS sequence"/>
</dbReference>
<dbReference type="GO" id="GO:0045454">
    <property type="term" value="P:cell redox homeostasis"/>
    <property type="evidence" value="ECO:0007669"/>
    <property type="project" value="TreeGrafter"/>
</dbReference>
<comment type="caution">
    <text evidence="9">The sequence shown here is derived from an EMBL/GenBank/DDBJ whole genome shotgun (WGS) entry which is preliminary data.</text>
</comment>
<evidence type="ECO:0000256" key="2">
    <source>
        <dbReference type="ARBA" id="ARBA00022448"/>
    </source>
</evidence>
<dbReference type="PROSITE" id="PS51352">
    <property type="entry name" value="THIOREDOXIN_2"/>
    <property type="match status" value="1"/>
</dbReference>
<comment type="similarity">
    <text evidence="1">Belongs to the thioredoxin family.</text>
</comment>
<evidence type="ECO:0000256" key="3">
    <source>
        <dbReference type="ARBA" id="ARBA00022723"/>
    </source>
</evidence>
<feature type="domain" description="Thioredoxin" evidence="8">
    <location>
        <begin position="12"/>
        <end position="145"/>
    </location>
</feature>
<reference evidence="9 10" key="1">
    <citation type="submission" date="2015-10" db="EMBL/GenBank/DDBJ databases">
        <title>Draft genome sequence of Novosphingobium fuchskuhlense DSM 25065 isolated from a surface water sample of the southwest basin of Lake Grosse Fuchskuhle.</title>
        <authorList>
            <person name="Ruckert C."/>
            <person name="Winkler A."/>
            <person name="Glaeser J."/>
            <person name="Grossart H.-P."/>
            <person name="Kalinowski J."/>
            <person name="Glaeser S."/>
        </authorList>
    </citation>
    <scope>NUCLEOTIDE SEQUENCE [LARGE SCALE GENOMIC DNA]</scope>
    <source>
        <strain evidence="9 10">FNE08-7</strain>
    </source>
</reference>
<dbReference type="InterPro" id="IPR036249">
    <property type="entry name" value="Thioredoxin-like_sf"/>
</dbReference>